<accession>A0A0P7C4I6</accession>
<dbReference type="OrthoDB" id="9793669at2"/>
<dbReference type="AlphaFoldDB" id="A0A0P7C4I6"/>
<comment type="caution">
    <text evidence="1">The sequence shown here is derived from an EMBL/GenBank/DDBJ whole genome shotgun (WGS) entry which is preliminary data.</text>
</comment>
<organism evidence="1 2">
    <name type="scientific">Jiulongibacter sediminis</name>
    <dbReference type="NCBI Taxonomy" id="1605367"/>
    <lineage>
        <taxon>Bacteria</taxon>
        <taxon>Pseudomonadati</taxon>
        <taxon>Bacteroidota</taxon>
        <taxon>Cytophagia</taxon>
        <taxon>Cytophagales</taxon>
        <taxon>Leadbetterellaceae</taxon>
        <taxon>Jiulongibacter</taxon>
    </lineage>
</organism>
<dbReference type="RefSeq" id="WP_055148921.1">
    <property type="nucleotide sequence ID" value="NZ_JXSZ01000009.1"/>
</dbReference>
<proteinExistence type="predicted"/>
<evidence type="ECO:0000313" key="2">
    <source>
        <dbReference type="Proteomes" id="UP000050454"/>
    </source>
</evidence>
<evidence type="ECO:0000313" key="1">
    <source>
        <dbReference type="EMBL" id="KPM48153.1"/>
    </source>
</evidence>
<dbReference type="PATRIC" id="fig|1605367.3.peg.3863"/>
<dbReference type="EMBL" id="LGTQ01000009">
    <property type="protein sequence ID" value="KPM48153.1"/>
    <property type="molecule type" value="Genomic_DNA"/>
</dbReference>
<protein>
    <submittedName>
        <fullName evidence="1">Uncharacterized protein</fullName>
    </submittedName>
</protein>
<dbReference type="STRING" id="1605367.AFM12_12285"/>
<keyword evidence="2" id="KW-1185">Reference proteome</keyword>
<dbReference type="Proteomes" id="UP000050454">
    <property type="component" value="Unassembled WGS sequence"/>
</dbReference>
<name>A0A0P7C4I6_9BACT</name>
<sequence length="183" mass="19922">MKYLLGFLALTIFQCGAQIPNVEQQIADAVLALDAADREEATVFGYNSDGDLITIKKGTNAQVCLADDPGKEGFSVACYHKDLEPFMARGRELRAEGKDRGEVEQIREEEAKNGKLKMPEGSSTLAVLSGPSKEEANIRYVVYIPWATAESTGLPTKPMVAGGPWIMFPGSYRAHIMISPPNN</sequence>
<gene>
    <name evidence="1" type="ORF">AFM12_12285</name>
</gene>
<reference evidence="1 2" key="1">
    <citation type="submission" date="2015-07" db="EMBL/GenBank/DDBJ databases">
        <title>The draft genome sequence of Leadbetterella sp. JN14-9.</title>
        <authorList>
            <person name="Liu Y."/>
            <person name="Du J."/>
            <person name="Shao Z."/>
        </authorList>
    </citation>
    <scope>NUCLEOTIDE SEQUENCE [LARGE SCALE GENOMIC DNA]</scope>
    <source>
        <strain evidence="1 2">JN14-9</strain>
    </source>
</reference>